<keyword evidence="2" id="KW-1185">Reference proteome</keyword>
<proteinExistence type="predicted"/>
<evidence type="ECO:0000313" key="2">
    <source>
        <dbReference type="Proteomes" id="UP001433088"/>
    </source>
</evidence>
<dbReference type="EMBL" id="JBBMEU010000163">
    <property type="protein sequence ID" value="MEQ2423337.1"/>
    <property type="molecule type" value="Genomic_DNA"/>
</dbReference>
<name>A0ABV1CYY7_9FIRM</name>
<gene>
    <name evidence="1" type="ORF">WMO23_11460</name>
</gene>
<comment type="caution">
    <text evidence="1">The sequence shown here is derived from an EMBL/GenBank/DDBJ whole genome shotgun (WGS) entry which is preliminary data.</text>
</comment>
<sequence length="69" mass="8019">CVSYGKEGRLQQNEQKNSFCYSPFFLNHGMNAVRRPQVAGRRDPAYRKKHTTIGRVRRGRLGKAARREI</sequence>
<reference evidence="1 2" key="1">
    <citation type="submission" date="2024-03" db="EMBL/GenBank/DDBJ databases">
        <title>Human intestinal bacterial collection.</title>
        <authorList>
            <person name="Pauvert C."/>
            <person name="Hitch T.C.A."/>
            <person name="Clavel T."/>
        </authorList>
    </citation>
    <scope>NUCLEOTIDE SEQUENCE [LARGE SCALE GENOMIC DNA]</scope>
    <source>
        <strain evidence="1 2">CLA-AA-H81</strain>
    </source>
</reference>
<organism evidence="1 2">
    <name type="scientific">Megasphaera intestinihominis</name>
    <dbReference type="NCBI Taxonomy" id="3133159"/>
    <lineage>
        <taxon>Bacteria</taxon>
        <taxon>Bacillati</taxon>
        <taxon>Bacillota</taxon>
        <taxon>Negativicutes</taxon>
        <taxon>Veillonellales</taxon>
        <taxon>Veillonellaceae</taxon>
        <taxon>Megasphaera</taxon>
    </lineage>
</organism>
<feature type="non-terminal residue" evidence="1">
    <location>
        <position position="1"/>
    </location>
</feature>
<evidence type="ECO:0000313" key="1">
    <source>
        <dbReference type="EMBL" id="MEQ2423337.1"/>
    </source>
</evidence>
<accession>A0ABV1CYY7</accession>
<dbReference type="Proteomes" id="UP001433088">
    <property type="component" value="Unassembled WGS sequence"/>
</dbReference>
<protein>
    <submittedName>
        <fullName evidence="1">Uncharacterized protein</fullName>
    </submittedName>
</protein>